<keyword evidence="4" id="KW-0378">Hydrolase</keyword>
<evidence type="ECO:0000313" key="12">
    <source>
        <dbReference type="EMBL" id="QWS65060.1"/>
    </source>
</evidence>
<dbReference type="InterPro" id="IPR018114">
    <property type="entry name" value="TRYPSIN_HIS"/>
</dbReference>
<dbReference type="InterPro" id="IPR043504">
    <property type="entry name" value="Peptidase_S1_PA_chymotrypsin"/>
</dbReference>
<dbReference type="InterPro" id="IPR001254">
    <property type="entry name" value="Trypsin_dom"/>
</dbReference>
<dbReference type="PROSITE" id="PS00134">
    <property type="entry name" value="TRYPSIN_HIS"/>
    <property type="match status" value="1"/>
</dbReference>
<feature type="signal peptide" evidence="10">
    <location>
        <begin position="1"/>
        <end position="17"/>
    </location>
</feature>
<sequence length="288" mass="31220">MQIECLLIIMLISGIYSFNNFADINCGHKTLSREGKIVGGTTADKGEFPWLVSITRRGGHFCGGTLISNRFILTAGHCLCTGIGTDTVKPTHIKVTIAQYDLTNKSSDAYEMALKAISIHPEYTCGKVKNDIAILELKSKLVWSESVLPACLAASSREDDYTPLDDLPAVVAGWGWTNEDSAKGGRANVLQKASVNVIGIEKCRQWYKSQGKKTKIQETQICAGHEQGGVDSCWADSGGPLMISTGKVGQMMVVGVVSTGIGCARPFLPGLYTRISEYIPWVREIVNK</sequence>
<evidence type="ECO:0000256" key="5">
    <source>
        <dbReference type="ARBA" id="ARBA00022820"/>
    </source>
</evidence>
<protein>
    <recommendedName>
        <fullName evidence="9">limulus clotting factor C</fullName>
        <ecNumber evidence="9">3.4.21.84</ecNumber>
    </recommendedName>
</protein>
<dbReference type="CDD" id="cd00190">
    <property type="entry name" value="Tryp_SPc"/>
    <property type="match status" value="1"/>
</dbReference>
<evidence type="ECO:0000256" key="2">
    <source>
        <dbReference type="ARBA" id="ARBA00022670"/>
    </source>
</evidence>
<evidence type="ECO:0000256" key="1">
    <source>
        <dbReference type="ARBA" id="ARBA00022659"/>
    </source>
</evidence>
<dbReference type="KEGG" id="tmol:138141425"/>
<evidence type="ECO:0000256" key="8">
    <source>
        <dbReference type="ARBA" id="ARBA00052079"/>
    </source>
</evidence>
<dbReference type="InterPro" id="IPR009003">
    <property type="entry name" value="Peptidase_S1_PA"/>
</dbReference>
<dbReference type="Pfam" id="PF00089">
    <property type="entry name" value="Trypsin"/>
    <property type="match status" value="1"/>
</dbReference>
<dbReference type="AlphaFoldDB" id="A0A8F2D9B2"/>
<keyword evidence="2" id="KW-0645">Protease</keyword>
<dbReference type="FunFam" id="2.40.10.10:FF:000120">
    <property type="entry name" value="Putative serine protease"/>
    <property type="match status" value="1"/>
</dbReference>
<keyword evidence="1" id="KW-0768">Sushi</keyword>
<organism evidence="12">
    <name type="scientific">Tenebrio molitor</name>
    <name type="common">Yellow mealworm beetle</name>
    <dbReference type="NCBI Taxonomy" id="7067"/>
    <lineage>
        <taxon>Eukaryota</taxon>
        <taxon>Metazoa</taxon>
        <taxon>Ecdysozoa</taxon>
        <taxon>Arthropoda</taxon>
        <taxon>Hexapoda</taxon>
        <taxon>Insecta</taxon>
        <taxon>Pterygota</taxon>
        <taxon>Neoptera</taxon>
        <taxon>Endopterygota</taxon>
        <taxon>Coleoptera</taxon>
        <taxon>Polyphaga</taxon>
        <taxon>Cucujiformia</taxon>
        <taxon>Tenebrionidae</taxon>
        <taxon>Tenebrio</taxon>
    </lineage>
</organism>
<evidence type="ECO:0000256" key="9">
    <source>
        <dbReference type="ARBA" id="ARBA00066707"/>
    </source>
</evidence>
<accession>A0A8F2D9B2</accession>
<keyword evidence="7" id="KW-1015">Disulfide bond</keyword>
<dbReference type="EMBL" id="MW628481">
    <property type="protein sequence ID" value="QWS65060.1"/>
    <property type="molecule type" value="mRNA"/>
</dbReference>
<reference evidence="12" key="1">
    <citation type="submission" date="2021-02" db="EMBL/GenBank/DDBJ databases">
        <authorList>
            <person name="Oppert B.S."/>
            <person name="Elpidina E."/>
            <person name="Tereshchenkova V."/>
            <person name="Zhiganov N."/>
            <person name="Filippova I."/>
        </authorList>
    </citation>
    <scope>NUCLEOTIDE SEQUENCE</scope>
</reference>
<dbReference type="PANTHER" id="PTHR24252:SF7">
    <property type="entry name" value="HYALIN"/>
    <property type="match status" value="1"/>
</dbReference>
<feature type="chain" id="PRO_5034490537" description="limulus clotting factor C" evidence="10">
    <location>
        <begin position="18"/>
        <end position="288"/>
    </location>
</feature>
<comment type="catalytic activity">
    <reaction evidence="8">
        <text>Selective cleavage of 103-Arg-|-Ser-104 and 124-Ile-|-Ile-125 bonds in Limulus clotting factor B to form activated factor B. Cleavage of -Pro-Arg-|-Xaa- bonds in synthetic substrates.</text>
        <dbReference type="EC" id="3.4.21.84"/>
    </reaction>
</comment>
<dbReference type="GeneID" id="138141425"/>
<evidence type="ECO:0000259" key="11">
    <source>
        <dbReference type="PROSITE" id="PS50240"/>
    </source>
</evidence>
<proteinExistence type="evidence at transcript level"/>
<dbReference type="SUPFAM" id="SSF50494">
    <property type="entry name" value="Trypsin-like serine proteases"/>
    <property type="match status" value="1"/>
</dbReference>
<dbReference type="PRINTS" id="PR00722">
    <property type="entry name" value="CHYMOTRYPSIN"/>
</dbReference>
<dbReference type="GO" id="GO:0006508">
    <property type="term" value="P:proteolysis"/>
    <property type="evidence" value="ECO:0007669"/>
    <property type="project" value="UniProtKB-KW"/>
</dbReference>
<dbReference type="RefSeq" id="XP_068918227.1">
    <property type="nucleotide sequence ID" value="XM_069062126.1"/>
</dbReference>
<evidence type="ECO:0000256" key="3">
    <source>
        <dbReference type="ARBA" id="ARBA00022729"/>
    </source>
</evidence>
<dbReference type="EC" id="3.4.21.84" evidence="9"/>
<dbReference type="SMART" id="SM00020">
    <property type="entry name" value="Tryp_SPc"/>
    <property type="match status" value="1"/>
</dbReference>
<keyword evidence="6" id="KW-0720">Serine protease</keyword>
<evidence type="ECO:0000256" key="6">
    <source>
        <dbReference type="ARBA" id="ARBA00022825"/>
    </source>
</evidence>
<evidence type="ECO:0000256" key="7">
    <source>
        <dbReference type="ARBA" id="ARBA00023157"/>
    </source>
</evidence>
<keyword evidence="3 10" id="KW-0732">Signal</keyword>
<dbReference type="PANTHER" id="PTHR24252">
    <property type="entry name" value="ACROSIN-RELATED"/>
    <property type="match status" value="1"/>
</dbReference>
<name>A0A8F2D9B2_TENMO</name>
<feature type="domain" description="Peptidase S1" evidence="11">
    <location>
        <begin position="37"/>
        <end position="287"/>
    </location>
</feature>
<evidence type="ECO:0000256" key="4">
    <source>
        <dbReference type="ARBA" id="ARBA00022801"/>
    </source>
</evidence>
<dbReference type="GO" id="GO:0004252">
    <property type="term" value="F:serine-type endopeptidase activity"/>
    <property type="evidence" value="ECO:0007669"/>
    <property type="project" value="InterPro"/>
</dbReference>
<dbReference type="InterPro" id="IPR001314">
    <property type="entry name" value="Peptidase_S1A"/>
</dbReference>
<evidence type="ECO:0000256" key="10">
    <source>
        <dbReference type="SAM" id="SignalP"/>
    </source>
</evidence>
<dbReference type="GO" id="GO:0042381">
    <property type="term" value="P:hemolymph coagulation"/>
    <property type="evidence" value="ECO:0007669"/>
    <property type="project" value="UniProtKB-KW"/>
</dbReference>
<keyword evidence="5" id="KW-0353">Hemolymph clotting</keyword>
<dbReference type="Gene3D" id="2.40.10.10">
    <property type="entry name" value="Trypsin-like serine proteases"/>
    <property type="match status" value="1"/>
</dbReference>
<dbReference type="PROSITE" id="PS50240">
    <property type="entry name" value="TRYPSIN_DOM"/>
    <property type="match status" value="1"/>
</dbReference>